<feature type="region of interest" description="Disordered" evidence="1">
    <location>
        <begin position="1"/>
        <end position="24"/>
    </location>
</feature>
<organism evidence="2">
    <name type="scientific">bioreactor metagenome</name>
    <dbReference type="NCBI Taxonomy" id="1076179"/>
    <lineage>
        <taxon>unclassified sequences</taxon>
        <taxon>metagenomes</taxon>
        <taxon>ecological metagenomes</taxon>
    </lineage>
</organism>
<name>A0A645CEY4_9ZZZZ</name>
<comment type="caution">
    <text evidence="2">The sequence shown here is derived from an EMBL/GenBank/DDBJ whole genome shotgun (WGS) entry which is preliminary data.</text>
</comment>
<evidence type="ECO:0000313" key="2">
    <source>
        <dbReference type="EMBL" id="MPM75491.1"/>
    </source>
</evidence>
<gene>
    <name evidence="2" type="ORF">SDC9_122484</name>
</gene>
<sequence length="222" mass="25320">MVYSDNSIEESFETPQPTKKKSEKREINLHPILVEYVHDNTHFKCHCKTIDAATAHSDKHGENKWRYPDIVGVHFAFEDVKSDNVLCLIKQVKQPSMTLYSFELKLNVTLGNAREYYFQAISNSSWANEGYLVAGTIEEDAFEELSSLNQSFGIGVILLNDESPGDSQIVYPARYNEKLDINAINRLSLNKDFNSFMDRINKDATNKEINPLGYDKVTNKSV</sequence>
<protein>
    <recommendedName>
        <fullName evidence="3">HrgA protein</fullName>
    </recommendedName>
</protein>
<dbReference type="AlphaFoldDB" id="A0A645CEY4"/>
<evidence type="ECO:0000256" key="1">
    <source>
        <dbReference type="SAM" id="MobiDB-lite"/>
    </source>
</evidence>
<dbReference type="EMBL" id="VSSQ01026660">
    <property type="protein sequence ID" value="MPM75491.1"/>
    <property type="molecule type" value="Genomic_DNA"/>
</dbReference>
<evidence type="ECO:0008006" key="3">
    <source>
        <dbReference type="Google" id="ProtNLM"/>
    </source>
</evidence>
<reference evidence="2" key="1">
    <citation type="submission" date="2019-08" db="EMBL/GenBank/DDBJ databases">
        <authorList>
            <person name="Kucharzyk K."/>
            <person name="Murdoch R.W."/>
            <person name="Higgins S."/>
            <person name="Loffler F."/>
        </authorList>
    </citation>
    <scope>NUCLEOTIDE SEQUENCE</scope>
</reference>
<accession>A0A645CEY4</accession>
<proteinExistence type="predicted"/>